<protein>
    <submittedName>
        <fullName evidence="2">Uncharacterized protein</fullName>
    </submittedName>
</protein>
<name>A0A0F9UF21_9ZZZZ</name>
<feature type="transmembrane region" description="Helical" evidence="1">
    <location>
        <begin position="36"/>
        <end position="55"/>
    </location>
</feature>
<comment type="caution">
    <text evidence="2">The sequence shown here is derived from an EMBL/GenBank/DDBJ whole genome shotgun (WGS) entry which is preliminary data.</text>
</comment>
<organism evidence="2">
    <name type="scientific">marine sediment metagenome</name>
    <dbReference type="NCBI Taxonomy" id="412755"/>
    <lineage>
        <taxon>unclassified sequences</taxon>
        <taxon>metagenomes</taxon>
        <taxon>ecological metagenomes</taxon>
    </lineage>
</organism>
<feature type="transmembrane region" description="Helical" evidence="1">
    <location>
        <begin position="12"/>
        <end position="30"/>
    </location>
</feature>
<gene>
    <name evidence="2" type="ORF">LCGC14_0538140</name>
</gene>
<sequence>MKRYIFDEWQPNMILMIITLLIYVYIIYIASIKISFLVLLVFLLFGWSISFSKPLKRNK</sequence>
<keyword evidence="1" id="KW-0812">Transmembrane</keyword>
<accession>A0A0F9UF21</accession>
<reference evidence="2" key="1">
    <citation type="journal article" date="2015" name="Nature">
        <title>Complex archaea that bridge the gap between prokaryotes and eukaryotes.</title>
        <authorList>
            <person name="Spang A."/>
            <person name="Saw J.H."/>
            <person name="Jorgensen S.L."/>
            <person name="Zaremba-Niedzwiedzka K."/>
            <person name="Martijn J."/>
            <person name="Lind A.E."/>
            <person name="van Eijk R."/>
            <person name="Schleper C."/>
            <person name="Guy L."/>
            <person name="Ettema T.J."/>
        </authorList>
    </citation>
    <scope>NUCLEOTIDE SEQUENCE</scope>
</reference>
<proteinExistence type="predicted"/>
<evidence type="ECO:0000313" key="2">
    <source>
        <dbReference type="EMBL" id="KKN59816.1"/>
    </source>
</evidence>
<evidence type="ECO:0000256" key="1">
    <source>
        <dbReference type="SAM" id="Phobius"/>
    </source>
</evidence>
<keyword evidence="1" id="KW-1133">Transmembrane helix</keyword>
<dbReference type="EMBL" id="LAZR01000714">
    <property type="protein sequence ID" value="KKN59816.1"/>
    <property type="molecule type" value="Genomic_DNA"/>
</dbReference>
<dbReference type="AlphaFoldDB" id="A0A0F9UF21"/>
<keyword evidence="1" id="KW-0472">Membrane</keyword>